<name>A0A0L0C160_LUCCU</name>
<reference evidence="1 2" key="1">
    <citation type="journal article" date="2015" name="Nat. Commun.">
        <title>Lucilia cuprina genome unlocks parasitic fly biology to underpin future interventions.</title>
        <authorList>
            <person name="Anstead C.A."/>
            <person name="Korhonen P.K."/>
            <person name="Young N.D."/>
            <person name="Hall R.S."/>
            <person name="Jex A.R."/>
            <person name="Murali S.C."/>
            <person name="Hughes D.S."/>
            <person name="Lee S.F."/>
            <person name="Perry T."/>
            <person name="Stroehlein A.J."/>
            <person name="Ansell B.R."/>
            <person name="Breugelmans B."/>
            <person name="Hofmann A."/>
            <person name="Qu J."/>
            <person name="Dugan S."/>
            <person name="Lee S.L."/>
            <person name="Chao H."/>
            <person name="Dinh H."/>
            <person name="Han Y."/>
            <person name="Doddapaneni H.V."/>
            <person name="Worley K.C."/>
            <person name="Muzny D.M."/>
            <person name="Ioannidis P."/>
            <person name="Waterhouse R.M."/>
            <person name="Zdobnov E.M."/>
            <person name="James P.J."/>
            <person name="Bagnall N.H."/>
            <person name="Kotze A.C."/>
            <person name="Gibbs R.A."/>
            <person name="Richards S."/>
            <person name="Batterham P."/>
            <person name="Gasser R.B."/>
        </authorList>
    </citation>
    <scope>NUCLEOTIDE SEQUENCE [LARGE SCALE GENOMIC DNA]</scope>
    <source>
        <strain evidence="1 2">LS</strain>
        <tissue evidence="1">Full body</tissue>
    </source>
</reference>
<organism evidence="1 2">
    <name type="scientific">Lucilia cuprina</name>
    <name type="common">Green bottle fly</name>
    <name type="synonym">Australian sheep blowfly</name>
    <dbReference type="NCBI Taxonomy" id="7375"/>
    <lineage>
        <taxon>Eukaryota</taxon>
        <taxon>Metazoa</taxon>
        <taxon>Ecdysozoa</taxon>
        <taxon>Arthropoda</taxon>
        <taxon>Hexapoda</taxon>
        <taxon>Insecta</taxon>
        <taxon>Pterygota</taxon>
        <taxon>Neoptera</taxon>
        <taxon>Endopterygota</taxon>
        <taxon>Diptera</taxon>
        <taxon>Brachycera</taxon>
        <taxon>Muscomorpha</taxon>
        <taxon>Oestroidea</taxon>
        <taxon>Calliphoridae</taxon>
        <taxon>Luciliinae</taxon>
        <taxon>Lucilia</taxon>
    </lineage>
</organism>
<protein>
    <submittedName>
        <fullName evidence="1">Uncharacterized protein</fullName>
    </submittedName>
</protein>
<accession>A0A0L0C160</accession>
<comment type="caution">
    <text evidence="1">The sequence shown here is derived from an EMBL/GenBank/DDBJ whole genome shotgun (WGS) entry which is preliminary data.</text>
</comment>
<dbReference type="EMBL" id="JRES01001043">
    <property type="protein sequence ID" value="KNC25992.1"/>
    <property type="molecule type" value="Genomic_DNA"/>
</dbReference>
<evidence type="ECO:0000313" key="1">
    <source>
        <dbReference type="EMBL" id="KNC25992.1"/>
    </source>
</evidence>
<gene>
    <name evidence="1" type="ORF">FF38_14470</name>
</gene>
<keyword evidence="2" id="KW-1185">Reference proteome</keyword>
<evidence type="ECO:0000313" key="2">
    <source>
        <dbReference type="Proteomes" id="UP000037069"/>
    </source>
</evidence>
<proteinExistence type="predicted"/>
<sequence>MGHTLKQAFNCGLQQWLLWFRSDAHFCRLLCNNRLPFCFTLFTTPTFTGLMPAFSALNDENDDDDDDDFDSCLLYRKKMSSSKCKAEYDLNCSALHIPIDTSSYMCMGKSSSCSNANTIPLMPSLHNKRKNKKTLVYFHSLLAPSRNFYVEFYLNFKVFKQLIDKKPYFLNEALWGVWVKHGPILISFVVIHCGTNGYNDTLLSFQAFVVLCTSLNSFIDRHILQRGIYNMTMSCYSKEILKLISSH</sequence>
<dbReference type="AlphaFoldDB" id="A0A0L0C160"/>
<dbReference type="Proteomes" id="UP000037069">
    <property type="component" value="Unassembled WGS sequence"/>
</dbReference>